<feature type="compositionally biased region" description="Polar residues" evidence="2">
    <location>
        <begin position="799"/>
        <end position="816"/>
    </location>
</feature>
<feature type="non-terminal residue" evidence="4">
    <location>
        <position position="1477"/>
    </location>
</feature>
<feature type="compositionally biased region" description="Low complexity" evidence="2">
    <location>
        <begin position="760"/>
        <end position="773"/>
    </location>
</feature>
<dbReference type="Proteomes" id="UP000335636">
    <property type="component" value="Unassembled WGS sequence"/>
</dbReference>
<evidence type="ECO:0000256" key="1">
    <source>
        <dbReference type="ARBA" id="ARBA00035009"/>
    </source>
</evidence>
<feature type="region of interest" description="Disordered" evidence="2">
    <location>
        <begin position="922"/>
        <end position="968"/>
    </location>
</feature>
<feature type="compositionally biased region" description="Polar residues" evidence="2">
    <location>
        <begin position="932"/>
        <end position="967"/>
    </location>
</feature>
<feature type="compositionally biased region" description="Polar residues" evidence="2">
    <location>
        <begin position="291"/>
        <end position="301"/>
    </location>
</feature>
<dbReference type="EMBL" id="CABDUW010002389">
    <property type="protein sequence ID" value="VTJ86638.1"/>
    <property type="molecule type" value="Genomic_DNA"/>
</dbReference>
<feature type="region of interest" description="Disordered" evidence="2">
    <location>
        <begin position="202"/>
        <end position="262"/>
    </location>
</feature>
<feature type="compositionally biased region" description="Polar residues" evidence="2">
    <location>
        <begin position="77"/>
        <end position="96"/>
    </location>
</feature>
<feature type="region of interest" description="Disordered" evidence="2">
    <location>
        <begin position="32"/>
        <end position="55"/>
    </location>
</feature>
<gene>
    <name evidence="4" type="ORF">MONAX_5E009642</name>
</gene>
<reference evidence="4" key="1">
    <citation type="submission" date="2019-04" db="EMBL/GenBank/DDBJ databases">
        <authorList>
            <person name="Alioto T."/>
            <person name="Alioto T."/>
        </authorList>
    </citation>
    <scope>NUCLEOTIDE SEQUENCE [LARGE SCALE GENOMIC DNA]</scope>
</reference>
<organism evidence="4 5">
    <name type="scientific">Marmota monax</name>
    <name type="common">Woodchuck</name>
    <dbReference type="NCBI Taxonomy" id="9995"/>
    <lineage>
        <taxon>Eukaryota</taxon>
        <taxon>Metazoa</taxon>
        <taxon>Chordata</taxon>
        <taxon>Craniata</taxon>
        <taxon>Vertebrata</taxon>
        <taxon>Euteleostomi</taxon>
        <taxon>Mammalia</taxon>
        <taxon>Eutheria</taxon>
        <taxon>Euarchontoglires</taxon>
        <taxon>Glires</taxon>
        <taxon>Rodentia</taxon>
        <taxon>Sciuromorpha</taxon>
        <taxon>Sciuridae</taxon>
        <taxon>Xerinae</taxon>
        <taxon>Marmotini</taxon>
        <taxon>Marmota</taxon>
    </lineage>
</organism>
<feature type="compositionally biased region" description="Low complexity" evidence="2">
    <location>
        <begin position="40"/>
        <end position="55"/>
    </location>
</feature>
<proteinExistence type="inferred from homology"/>
<evidence type="ECO:0000256" key="2">
    <source>
        <dbReference type="SAM" id="MobiDB-lite"/>
    </source>
</evidence>
<evidence type="ECO:0000259" key="3">
    <source>
        <dbReference type="Pfam" id="PF14650"/>
    </source>
</evidence>
<feature type="compositionally biased region" description="Polar residues" evidence="2">
    <location>
        <begin position="212"/>
        <end position="246"/>
    </location>
</feature>
<name>A0A5E4CXR9_MARMO</name>
<comment type="similarity">
    <text evidence="1">Belongs to the SPATA31 family.</text>
</comment>
<evidence type="ECO:0000313" key="5">
    <source>
        <dbReference type="Proteomes" id="UP000335636"/>
    </source>
</evidence>
<feature type="non-terminal residue" evidence="4">
    <location>
        <position position="1"/>
    </location>
</feature>
<dbReference type="PANTHER" id="PTHR21859">
    <property type="entry name" value="ACROSOME-SPECIFIC PROTEIN"/>
    <property type="match status" value="1"/>
</dbReference>
<feature type="region of interest" description="Disordered" evidence="2">
    <location>
        <begin position="799"/>
        <end position="818"/>
    </location>
</feature>
<dbReference type="PANTHER" id="PTHR21859:SF58">
    <property type="entry name" value="SPERMATOGENESIS-ASSOCIATED PROTEIN 31E1"/>
    <property type="match status" value="1"/>
</dbReference>
<feature type="region of interest" description="Disordered" evidence="2">
    <location>
        <begin position="1236"/>
        <end position="1256"/>
    </location>
</feature>
<feature type="domain" description="SPATA31" evidence="3">
    <location>
        <begin position="692"/>
        <end position="959"/>
    </location>
</feature>
<feature type="region of interest" description="Disordered" evidence="2">
    <location>
        <begin position="283"/>
        <end position="314"/>
    </location>
</feature>
<feature type="domain" description="SPATA31" evidence="3">
    <location>
        <begin position="1"/>
        <end position="362"/>
    </location>
</feature>
<comment type="caution">
    <text evidence="4">The sequence shown here is derived from an EMBL/GenBank/DDBJ whole genome shotgun (WGS) entry which is preliminary data.</text>
</comment>
<evidence type="ECO:0000313" key="4">
    <source>
        <dbReference type="EMBL" id="VTJ86638.1"/>
    </source>
</evidence>
<accession>A0A5E4CXR9</accession>
<feature type="region of interest" description="Disordered" evidence="2">
    <location>
        <begin position="1269"/>
        <end position="1295"/>
    </location>
</feature>
<protein>
    <recommendedName>
        <fullName evidence="3">SPATA31 domain-containing protein</fullName>
    </recommendedName>
</protein>
<dbReference type="Pfam" id="PF14650">
    <property type="entry name" value="FAM75"/>
    <property type="match status" value="2"/>
</dbReference>
<feature type="region of interest" description="Disordered" evidence="2">
    <location>
        <begin position="77"/>
        <end position="111"/>
    </location>
</feature>
<dbReference type="InterPro" id="IPR039509">
    <property type="entry name" value="SPATA31"/>
</dbReference>
<feature type="compositionally biased region" description="Basic and acidic residues" evidence="2">
    <location>
        <begin position="252"/>
        <end position="261"/>
    </location>
</feature>
<feature type="compositionally biased region" description="Basic and acidic residues" evidence="2">
    <location>
        <begin position="302"/>
        <end position="313"/>
    </location>
</feature>
<sequence>ESLVATAWVSKRSSTAQCKHVAFNKVSESLSVQYQDEEPPQLSQEEPLAQEEAQSQLLTRNLSPSVALGQTLASTSYTFPNIPPSSSQIKSGTTSTKSEKEVQSFLPTEDQHSECPLQNRRKWKKVLFSEIKKTLEVINQPALNLPQGSRASQISNSVSIVAGDSASQELENRLQQHIQGELISDQPQLDIHCRFLASQEQMHPQDKFPGKSQCQKNDKPGSSQPSQSALTDNDLQKMEQPSQSALAGNDLQKMETKHSERLSTMGSVTFKLDFSNKGLEPELQKEPVDLSWSSGSTSGKAQNDKKEVSESYLRRTRKGISQSDLSTGLEKKIVEKILQDHLSRKLVQIKEDMFPVCVRGSWLAANCTLPKYTKPIYLASSKYQQSYVNTVKQLSFLDPGTHLKLETDIMRSRNPLPAPSPSEVQRTMQGTPLGGSQRTSDACMPSRTYSHLHINQQSRVIRRIGKASLEPNPSLDMTRIETQKETKDVASGDPCSGVTMLEVKVGTQSSTAGKTKEIDVEKKSCEWEVTVGASVMRVKVKKVLYRNRKKSGTLKASGNRLKNLMESQNLILLLQSLLGKLWDKDSAPLLVSEDVADFTLWVDTTCWQVESGGLSFINSDVQMLLEMLITKRVELKVWKKNSKNGSSFKQMSPDYTLYSLGNMLESLGSKRDTTAQTFWNTKEKPEKLHDSQNFFYNKVLGGPLEKKYSQLFWGLPSLHSESLVATAWVSKRSSTAQCKHVAFNKVSESLSVQYQDEEPPQLSQEEPLAQEEAQSQLLTQNLSPSVALGQTLASTSYTFPNIPPSSSQIKSGTTSTKSEKEVQSFLPTEDQHSECPLQNRRKWKKVLFSEIKKTLEVINQPALNLPQGSRASQISNSVSIVAGDSASQELENRLQQHIQGELISDQPQLDIHCRFLASQEQMHPQDKFPGKSQCQKNNKPGSSQPSQSALTDNDLQKMEQPSQSALAASSDYRAISIAKIGSLLEELPQKSVGKRVIRKISFPTLQNPLPAPSPSEVQRTMQGTPLGGSQRTSDACMPSRTYSHLHINQQSRVIRRIGKASLEPNPSLDMTRIETQKETKDVASGDPCSGVTMLEVKVGTQSSTAGKTKELDVEKKSCEWEVTVGASVMANSKTINVNVKNIGSLGNMNSPSPSRISISQDSGDQILKENIGNVVQLKVEFESEEQPQDMVTGVLQDCHTNELSTTDILPSQVSLSNSKSFFKIHKSISQALCDDDMKAGSSQEQEESKVTNVEVPGKEDTERICINESQESFGRSIPKEEEEISQDSGLSPSDKVQEINTTLSKSFPCLPEKGQNPPVSYSNIKMRDFMESFNNHQKGKGKENSLNKVNPLTATTHTQKLAKRQISKESVVVEPQALITVVGQILMDKLGLERRSGPTEVYGHKEEPPTLLGRQFCQPRGSSYPDKRQMFREIASGPQASPNVHSPKNKWIRDNNWTFKSRNIEPQATPFQLRPIG</sequence>
<feature type="region of interest" description="Disordered" evidence="2">
    <location>
        <begin position="753"/>
        <end position="773"/>
    </location>
</feature>
<keyword evidence="5" id="KW-1185">Reference proteome</keyword>